<dbReference type="GO" id="GO:0006629">
    <property type="term" value="P:lipid metabolic process"/>
    <property type="evidence" value="ECO:0007669"/>
    <property type="project" value="InterPro"/>
</dbReference>
<evidence type="ECO:0000256" key="1">
    <source>
        <dbReference type="SAM" id="Phobius"/>
    </source>
</evidence>
<feature type="domain" description="YutG/PgpA" evidence="2">
    <location>
        <begin position="13"/>
        <end position="152"/>
    </location>
</feature>
<organism evidence="3 4">
    <name type="scientific">candidate division WOR-3 bacterium</name>
    <dbReference type="NCBI Taxonomy" id="2052148"/>
    <lineage>
        <taxon>Bacteria</taxon>
        <taxon>Bacteria division WOR-3</taxon>
    </lineage>
</organism>
<dbReference type="Proteomes" id="UP000630660">
    <property type="component" value="Unassembled WGS sequence"/>
</dbReference>
<dbReference type="PIRSF" id="PIRSF006162">
    <property type="entry name" value="PgpA"/>
    <property type="match status" value="1"/>
</dbReference>
<dbReference type="EMBL" id="WJKJ01000053">
    <property type="protein sequence ID" value="MBD3363921.1"/>
    <property type="molecule type" value="Genomic_DNA"/>
</dbReference>
<dbReference type="PANTHER" id="PTHR36305:SF1">
    <property type="entry name" value="PHOSPHATIDYLGLYCEROPHOSPHATASE A"/>
    <property type="match status" value="1"/>
</dbReference>
<accession>A0A9D5K9U7</accession>
<dbReference type="InterPro" id="IPR026037">
    <property type="entry name" value="PgpA"/>
</dbReference>
<feature type="transmembrane region" description="Helical" evidence="1">
    <location>
        <begin position="44"/>
        <end position="64"/>
    </location>
</feature>
<evidence type="ECO:0000313" key="4">
    <source>
        <dbReference type="Proteomes" id="UP000630660"/>
    </source>
</evidence>
<dbReference type="PANTHER" id="PTHR36305">
    <property type="entry name" value="PHOSPHATIDYLGLYCEROPHOSPHATASE A"/>
    <property type="match status" value="1"/>
</dbReference>
<evidence type="ECO:0000313" key="3">
    <source>
        <dbReference type="EMBL" id="MBD3363921.1"/>
    </source>
</evidence>
<feature type="transmembrane region" description="Helical" evidence="1">
    <location>
        <begin position="138"/>
        <end position="161"/>
    </location>
</feature>
<keyword evidence="1" id="KW-1133">Transmembrane helix</keyword>
<gene>
    <name evidence="3" type="ORF">GF359_01770</name>
</gene>
<reference evidence="3" key="1">
    <citation type="submission" date="2019-11" db="EMBL/GenBank/DDBJ databases">
        <title>Microbial mats filling the niche in hypersaline microbial mats.</title>
        <authorList>
            <person name="Wong H.L."/>
            <person name="Macleod F.I."/>
            <person name="White R.A. III"/>
            <person name="Burns B.P."/>
        </authorList>
    </citation>
    <scope>NUCLEOTIDE SEQUENCE</scope>
    <source>
        <strain evidence="3">Bin_327</strain>
    </source>
</reference>
<sequence>MKRPNLALRLGLSVFGTGYIPKGGGTLASLVALPLVWFLGTHPLILASVIIVISLLGVWGSFHAHRCGWEHDDKRITLDEFAGMLLALLWLPMPESIWGRLIIFALGFGIFRMLDILKPPPIKSIERLPGGWGVMLDDLAAGLIANGILRIIALIPIPLIYGY</sequence>
<name>A0A9D5K9U7_UNCW3</name>
<dbReference type="InterPro" id="IPR007686">
    <property type="entry name" value="YutG/PgpA"/>
</dbReference>
<dbReference type="InterPro" id="IPR036681">
    <property type="entry name" value="PgpA-like_sf"/>
</dbReference>
<evidence type="ECO:0000259" key="2">
    <source>
        <dbReference type="Pfam" id="PF04608"/>
    </source>
</evidence>
<proteinExistence type="predicted"/>
<dbReference type="GO" id="GO:0008962">
    <property type="term" value="F:phosphatidylglycerophosphatase activity"/>
    <property type="evidence" value="ECO:0007669"/>
    <property type="project" value="InterPro"/>
</dbReference>
<keyword evidence="1" id="KW-0812">Transmembrane</keyword>
<comment type="caution">
    <text evidence="3">The sequence shown here is derived from an EMBL/GenBank/DDBJ whole genome shotgun (WGS) entry which is preliminary data.</text>
</comment>
<dbReference type="Pfam" id="PF04608">
    <property type="entry name" value="PgpA"/>
    <property type="match status" value="1"/>
</dbReference>
<keyword evidence="1" id="KW-0472">Membrane</keyword>
<dbReference type="SUPFAM" id="SSF101307">
    <property type="entry name" value="YutG-like"/>
    <property type="match status" value="1"/>
</dbReference>
<feature type="transmembrane region" description="Helical" evidence="1">
    <location>
        <begin position="12"/>
        <end position="38"/>
    </location>
</feature>
<dbReference type="CDD" id="cd06971">
    <property type="entry name" value="PgpA"/>
    <property type="match status" value="1"/>
</dbReference>
<protein>
    <submittedName>
        <fullName evidence="3">Phosphatidylglycerophosphatase A</fullName>
    </submittedName>
</protein>
<dbReference type="AlphaFoldDB" id="A0A9D5K9U7"/>